<feature type="domain" description="Dilute" evidence="2">
    <location>
        <begin position="305"/>
        <end position="658"/>
    </location>
</feature>
<accession>A0A8I2YZT0</accession>
<evidence type="ECO:0000313" key="3">
    <source>
        <dbReference type="EMBL" id="KAG6381104.1"/>
    </source>
</evidence>
<dbReference type="PANTHER" id="PTHR16027">
    <property type="entry name" value="DILUTE DOMAIN-CONTAINING PROTEIN YPR089W"/>
    <property type="match status" value="1"/>
</dbReference>
<dbReference type="InterPro" id="IPR037986">
    <property type="entry name" value="Myo5p-like_CBD_DIL"/>
</dbReference>
<dbReference type="EMBL" id="JAGFBS010000002">
    <property type="protein sequence ID" value="KAG6381104.1"/>
    <property type="molecule type" value="Genomic_DNA"/>
</dbReference>
<dbReference type="InterPro" id="IPR002110">
    <property type="entry name" value="Ankyrin_rpt"/>
</dbReference>
<comment type="caution">
    <text evidence="3">The sequence shown here is derived from an EMBL/GenBank/DDBJ whole genome shotgun (WGS) entry which is preliminary data.</text>
</comment>
<name>A0A8I2YZT0_9AGAM</name>
<protein>
    <recommendedName>
        <fullName evidence="2">Dilute domain-containing protein</fullName>
    </recommendedName>
</protein>
<evidence type="ECO:0000259" key="2">
    <source>
        <dbReference type="PROSITE" id="PS51126"/>
    </source>
</evidence>
<feature type="compositionally biased region" description="Pro residues" evidence="1">
    <location>
        <begin position="440"/>
        <end position="452"/>
    </location>
</feature>
<dbReference type="GO" id="GO:0051020">
    <property type="term" value="F:GTPase binding"/>
    <property type="evidence" value="ECO:0007669"/>
    <property type="project" value="TreeGrafter"/>
</dbReference>
<dbReference type="Pfam" id="PF01843">
    <property type="entry name" value="DIL"/>
    <property type="match status" value="1"/>
</dbReference>
<dbReference type="SUPFAM" id="SSF48403">
    <property type="entry name" value="Ankyrin repeat"/>
    <property type="match status" value="1"/>
</dbReference>
<evidence type="ECO:0000313" key="4">
    <source>
        <dbReference type="Proteomes" id="UP000683000"/>
    </source>
</evidence>
<dbReference type="InterPro" id="IPR052072">
    <property type="entry name" value="Vascular_dev_regulator"/>
</dbReference>
<dbReference type="AlphaFoldDB" id="A0A8I2YZT0"/>
<dbReference type="InterPro" id="IPR036770">
    <property type="entry name" value="Ankyrin_rpt-contain_sf"/>
</dbReference>
<dbReference type="Pfam" id="PF12796">
    <property type="entry name" value="Ank_2"/>
    <property type="match status" value="1"/>
</dbReference>
<reference evidence="3" key="1">
    <citation type="submission" date="2021-03" db="EMBL/GenBank/DDBJ databases">
        <title>Evolutionary innovations through gain and loss of genes in the ectomycorrhizal Boletales.</title>
        <authorList>
            <person name="Wu G."/>
            <person name="Miyauchi S."/>
            <person name="Morin E."/>
            <person name="Yang Z.-L."/>
            <person name="Xu J."/>
            <person name="Martin F.M."/>
        </authorList>
    </citation>
    <scope>NUCLEOTIDE SEQUENCE</scope>
    <source>
        <strain evidence="3">BR01</strain>
    </source>
</reference>
<dbReference type="InterPro" id="IPR002710">
    <property type="entry name" value="Dilute_dom"/>
</dbReference>
<feature type="region of interest" description="Disordered" evidence="1">
    <location>
        <begin position="678"/>
        <end position="700"/>
    </location>
</feature>
<dbReference type="SMART" id="SM00248">
    <property type="entry name" value="ANK"/>
    <property type="match status" value="2"/>
</dbReference>
<organism evidence="3 4">
    <name type="scientific">Boletus reticuloceps</name>
    <dbReference type="NCBI Taxonomy" id="495285"/>
    <lineage>
        <taxon>Eukaryota</taxon>
        <taxon>Fungi</taxon>
        <taxon>Dikarya</taxon>
        <taxon>Basidiomycota</taxon>
        <taxon>Agaricomycotina</taxon>
        <taxon>Agaricomycetes</taxon>
        <taxon>Agaricomycetidae</taxon>
        <taxon>Boletales</taxon>
        <taxon>Boletineae</taxon>
        <taxon>Boletaceae</taxon>
        <taxon>Boletoideae</taxon>
        <taxon>Boletus</taxon>
    </lineage>
</organism>
<dbReference type="PROSITE" id="PS51126">
    <property type="entry name" value="DILUTE"/>
    <property type="match status" value="1"/>
</dbReference>
<dbReference type="Gene3D" id="1.25.40.20">
    <property type="entry name" value="Ankyrin repeat-containing domain"/>
    <property type="match status" value="1"/>
</dbReference>
<feature type="region of interest" description="Disordered" evidence="1">
    <location>
        <begin position="825"/>
        <end position="878"/>
    </location>
</feature>
<dbReference type="Proteomes" id="UP000683000">
    <property type="component" value="Unassembled WGS sequence"/>
</dbReference>
<dbReference type="OrthoDB" id="426293at2759"/>
<sequence>MDLTPEPDLHPLYPSPAQIAHLLSPHSGLAPPQKAILVRHCLSRACLFGDLALLQYILTDRQAQPFVDLSTRDEDGLAPISLAIQGFGSESDREIEREECVRLLIAQGADVSNADNVGWTPLHHAAILAPPSLVSYLMTHGCSPFSVTKRQLTPLDIVTAHTLLPGREDIALLLEESMRGEGWTGGRMEQRRRALDEQLKRRDRQKDLYNSVSKILDIPTRWWGEHDAETSSTISDSEDDDLNEDFYTPPLDFTSMLAWSPQDLDSIFSAVITNSQASARNAQPANVLYLMARFACLTCDATWLEDLILGATDVIEEKFFVSYFLNFRFTCLMYIQSSSEDVTCLIFWLYNVTVWLHLMQCDNSINDACEMLGSFELLEQVINSVFVFIIRFAERKIDHLLDAALLENAPLSAELDNVQFESEWSFLRPFSTKKKTGTPSSPPFLPSRPPSPSINLNSPAATTPKALASLRQTLSRARAPTNTIFDDASSSKGLRELVSFLTALHTLLTLSDINPVLIIQFWSQVMYWTSSEIFNRVLTRKKYLCRYEFWHYAQTRPDCSRSRAIQVGLNMSVLEEWIDDMALPRGIVSHFSPVRDLLTWLQRLSSISDFSDLVATIQVMKSINPLQMRRAVRDYKYEVNETRMTEECIQYLTQLQKDWERHRVKMGVEALRKEINERERERDIDEDSVIDQPASTKTPSILTTDTSAMQHSVDLLFDRTLDQSSWESPKPPQVLGELLDSRYMLPLFLPSDPHVLSAAPVKRHTAEFTKRTSNHQSEPRISNRANAVRSMGWKCRSHRVREVSVDSLWWLDSFKPSRWARPMYVESSSPENGGDSPPLSPVSESEGLQIKASVVQPPLHPTPLTRKPSTRSKNRTSLLVDQFTPLDVSPL</sequence>
<dbReference type="CDD" id="cd15473">
    <property type="entry name" value="Myo5p-like_CBD_DIL_ANK"/>
    <property type="match status" value="1"/>
</dbReference>
<evidence type="ECO:0000256" key="1">
    <source>
        <dbReference type="SAM" id="MobiDB-lite"/>
    </source>
</evidence>
<feature type="region of interest" description="Disordered" evidence="1">
    <location>
        <begin position="431"/>
        <end position="458"/>
    </location>
</feature>
<dbReference type="SMART" id="SM01132">
    <property type="entry name" value="DIL"/>
    <property type="match status" value="1"/>
</dbReference>
<gene>
    <name evidence="3" type="ORF">JVT61DRAFT_5502</name>
</gene>
<dbReference type="PANTHER" id="PTHR16027:SF6">
    <property type="entry name" value="DILUTE DOMAIN-CONTAINING PROTEIN"/>
    <property type="match status" value="1"/>
</dbReference>
<keyword evidence="4" id="KW-1185">Reference proteome</keyword>
<proteinExistence type="predicted"/>